<gene>
    <name evidence="2" type="ORF">CLV70_11236</name>
</gene>
<feature type="compositionally biased region" description="Basic and acidic residues" evidence="1">
    <location>
        <begin position="63"/>
        <end position="76"/>
    </location>
</feature>
<name>A0A2T0RWZ2_9ACTN</name>
<keyword evidence="3" id="KW-1185">Reference proteome</keyword>
<dbReference type="EMBL" id="PVZG01000012">
    <property type="protein sequence ID" value="PRY25670.1"/>
    <property type="molecule type" value="Genomic_DNA"/>
</dbReference>
<dbReference type="Proteomes" id="UP000239209">
    <property type="component" value="Unassembled WGS sequence"/>
</dbReference>
<reference evidence="2 3" key="1">
    <citation type="submission" date="2018-03" db="EMBL/GenBank/DDBJ databases">
        <title>Genomic Encyclopedia of Archaeal and Bacterial Type Strains, Phase II (KMG-II): from individual species to whole genera.</title>
        <authorList>
            <person name="Goeker M."/>
        </authorList>
    </citation>
    <scope>NUCLEOTIDE SEQUENCE [LARGE SCALE GENOMIC DNA]</scope>
    <source>
        <strain evidence="2 3">DSM 45348</strain>
    </source>
</reference>
<accession>A0A2T0RWZ2</accession>
<dbReference type="OrthoDB" id="9812389at2"/>
<comment type="caution">
    <text evidence="2">The sequence shown here is derived from an EMBL/GenBank/DDBJ whole genome shotgun (WGS) entry which is preliminary data.</text>
</comment>
<proteinExistence type="predicted"/>
<protein>
    <submittedName>
        <fullName evidence="2">Uncharacterized protein</fullName>
    </submittedName>
</protein>
<organism evidence="2 3">
    <name type="scientific">Pseudosporangium ferrugineum</name>
    <dbReference type="NCBI Taxonomy" id="439699"/>
    <lineage>
        <taxon>Bacteria</taxon>
        <taxon>Bacillati</taxon>
        <taxon>Actinomycetota</taxon>
        <taxon>Actinomycetes</taxon>
        <taxon>Micromonosporales</taxon>
        <taxon>Micromonosporaceae</taxon>
        <taxon>Pseudosporangium</taxon>
    </lineage>
</organism>
<evidence type="ECO:0000313" key="2">
    <source>
        <dbReference type="EMBL" id="PRY25670.1"/>
    </source>
</evidence>
<evidence type="ECO:0000256" key="1">
    <source>
        <dbReference type="SAM" id="MobiDB-lite"/>
    </source>
</evidence>
<sequence length="89" mass="9327">MEHISAELLSAVVTVVGGLGVSGLTRAWILHRTRLQLARERSARAAARAAGLTQLAGRPGSVRIDERDEDGHRVVELHGPGRAAAGEAA</sequence>
<dbReference type="AlphaFoldDB" id="A0A2T0RWZ2"/>
<dbReference type="RefSeq" id="WP_158277813.1">
    <property type="nucleotide sequence ID" value="NZ_PVZG01000012.1"/>
</dbReference>
<evidence type="ECO:0000313" key="3">
    <source>
        <dbReference type="Proteomes" id="UP000239209"/>
    </source>
</evidence>
<feature type="region of interest" description="Disordered" evidence="1">
    <location>
        <begin position="58"/>
        <end position="89"/>
    </location>
</feature>